<evidence type="ECO:0000313" key="4">
    <source>
        <dbReference type="Proteomes" id="UP000199320"/>
    </source>
</evidence>
<dbReference type="OrthoDB" id="372369at2157"/>
<dbReference type="EMBL" id="FOIC01000007">
    <property type="protein sequence ID" value="SET45650.1"/>
    <property type="molecule type" value="Genomic_DNA"/>
</dbReference>
<evidence type="ECO:0000256" key="1">
    <source>
        <dbReference type="SAM" id="Phobius"/>
    </source>
</evidence>
<organism evidence="3 4">
    <name type="scientific">Natrinema hispanicum</name>
    <dbReference type="NCBI Taxonomy" id="392421"/>
    <lineage>
        <taxon>Archaea</taxon>
        <taxon>Methanobacteriati</taxon>
        <taxon>Methanobacteriota</taxon>
        <taxon>Stenosarchaea group</taxon>
        <taxon>Halobacteria</taxon>
        <taxon>Halobacteriales</taxon>
        <taxon>Natrialbaceae</taxon>
        <taxon>Natrinema</taxon>
    </lineage>
</organism>
<feature type="transmembrane region" description="Helical" evidence="1">
    <location>
        <begin position="12"/>
        <end position="34"/>
    </location>
</feature>
<keyword evidence="1" id="KW-1133">Transmembrane helix</keyword>
<reference evidence="3" key="2">
    <citation type="submission" date="2016-10" db="EMBL/GenBank/DDBJ databases">
        <authorList>
            <person name="de Groot N.N."/>
        </authorList>
    </citation>
    <scope>NUCLEOTIDE SEQUENCE [LARGE SCALE GENOMIC DNA]</scope>
    <source>
        <strain evidence="3">CDM_6</strain>
    </source>
</reference>
<gene>
    <name evidence="3" type="ORF">SAMN04488694_1078</name>
    <name evidence="2" type="ORF">SAMN05192552_10097</name>
</gene>
<dbReference type="AlphaFoldDB" id="A0A1I0EKE3"/>
<feature type="transmembrane region" description="Helical" evidence="1">
    <location>
        <begin position="73"/>
        <end position="90"/>
    </location>
</feature>
<keyword evidence="4" id="KW-1185">Reference proteome</keyword>
<reference evidence="4 5" key="1">
    <citation type="submission" date="2016-10" db="EMBL/GenBank/DDBJ databases">
        <authorList>
            <person name="Varghese N."/>
            <person name="Submissions S."/>
        </authorList>
    </citation>
    <scope>NUCLEOTIDE SEQUENCE [LARGE SCALE GENOMIC DNA]</scope>
    <source>
        <strain evidence="2 5">CDM_1</strain>
        <strain evidence="4">CDM_6</strain>
    </source>
</reference>
<dbReference type="STRING" id="392421.SAMN04488694_1078"/>
<dbReference type="Proteomes" id="UP000324021">
    <property type="component" value="Unassembled WGS sequence"/>
</dbReference>
<keyword evidence="1" id="KW-0812">Transmembrane</keyword>
<protein>
    <submittedName>
        <fullName evidence="3">Uncharacterized protein</fullName>
    </submittedName>
</protein>
<proteinExistence type="predicted"/>
<accession>A0A1I0EKE3</accession>
<feature type="transmembrane region" description="Helical" evidence="1">
    <location>
        <begin position="46"/>
        <end position="66"/>
    </location>
</feature>
<dbReference type="RefSeq" id="WP_092932127.1">
    <property type="nucleotide sequence ID" value="NZ_FMZP01000009.1"/>
</dbReference>
<sequence>MTDSRPYQDDFARVLGLWIGLTGIIATMVLNALLPVEFLGPVSGFAYNYVIGPGLLLLVGSYVGWLSTRPWRATIGTAFLLWGAMTLFLGCTSGACPIPENYEQWRNIKFAIDIGMVGPTLLVDSQPGACAFTCPYRIRLLPLAIGYGLLGFAVIADEEYSGSD</sequence>
<name>A0A1I0EKE3_9EURY</name>
<evidence type="ECO:0000313" key="5">
    <source>
        <dbReference type="Proteomes" id="UP000324021"/>
    </source>
</evidence>
<dbReference type="Proteomes" id="UP000199320">
    <property type="component" value="Unassembled WGS sequence"/>
</dbReference>
<dbReference type="EMBL" id="FMZP01000009">
    <property type="protein sequence ID" value="SDC90526.1"/>
    <property type="molecule type" value="Genomic_DNA"/>
</dbReference>
<evidence type="ECO:0000313" key="3">
    <source>
        <dbReference type="EMBL" id="SET45650.1"/>
    </source>
</evidence>
<evidence type="ECO:0000313" key="2">
    <source>
        <dbReference type="EMBL" id="SDC90526.1"/>
    </source>
</evidence>
<keyword evidence="1" id="KW-0472">Membrane</keyword>